<evidence type="ECO:0000313" key="2">
    <source>
        <dbReference type="Proteomes" id="UP001308005"/>
    </source>
</evidence>
<sequence length="199" mass="21042">MHVNLDKTFPIEVPLNSAWKFLQDIPGVASCMPGAEITEVVDDRHYKGAVKAKLGPATMAFNGDIEVKGMDAAKHELQLLGRGQDTKGSSSAEMDLTAQLVETGSNACELKGSAVVTVNGKAASLGGRMMTQVADQILNQFGKNFTAHVLATQEGDAAAASEAQERLAEQPKELNGLAFAWSVIVGFFRSLFGAKSSSN</sequence>
<accession>A0ABU6D373</accession>
<reference evidence="1 2" key="2">
    <citation type="submission" date="2024-01" db="EMBL/GenBank/DDBJ databases">
        <authorList>
            <person name="Xie X."/>
        </authorList>
    </citation>
    <scope>NUCLEOTIDE SEQUENCE [LARGE SCALE GENOMIC DNA]</scope>
    <source>
        <strain evidence="1">SCUT-1</strain>
    </source>
</reference>
<proteinExistence type="predicted"/>
<dbReference type="SUPFAM" id="SSF55961">
    <property type="entry name" value="Bet v1-like"/>
    <property type="match status" value="1"/>
</dbReference>
<dbReference type="RefSeq" id="WP_324698021.1">
    <property type="nucleotide sequence ID" value="NZ_JAYMYJ010000152.1"/>
</dbReference>
<dbReference type="InterPro" id="IPR023393">
    <property type="entry name" value="START-like_dom_sf"/>
</dbReference>
<dbReference type="Proteomes" id="UP001308005">
    <property type="component" value="Unassembled WGS sequence"/>
</dbReference>
<dbReference type="Gene3D" id="3.30.530.20">
    <property type="match status" value="1"/>
</dbReference>
<protein>
    <submittedName>
        <fullName evidence="1">SRPBCC family protein</fullName>
    </submittedName>
</protein>
<dbReference type="EMBL" id="JAYMYJ010000152">
    <property type="protein sequence ID" value="MEB4593241.1"/>
    <property type="molecule type" value="Genomic_DNA"/>
</dbReference>
<comment type="caution">
    <text evidence="1">The sequence shown here is derived from an EMBL/GenBank/DDBJ whole genome shotgun (WGS) entry which is preliminary data.</text>
</comment>
<keyword evidence="2" id="KW-1185">Reference proteome</keyword>
<gene>
    <name evidence="1" type="ORF">VSS37_19850</name>
</gene>
<dbReference type="InterPro" id="IPR010419">
    <property type="entry name" value="CO_DH_gsu"/>
</dbReference>
<dbReference type="PANTHER" id="PTHR38588">
    <property type="entry name" value="BLL0334 PROTEIN"/>
    <property type="match status" value="1"/>
</dbReference>
<dbReference type="CDD" id="cd07823">
    <property type="entry name" value="SRPBCC_5"/>
    <property type="match status" value="1"/>
</dbReference>
<dbReference type="PANTHER" id="PTHR38588:SF1">
    <property type="entry name" value="BLL0334 PROTEIN"/>
    <property type="match status" value="1"/>
</dbReference>
<name>A0ABU6D373_9GAMM</name>
<evidence type="ECO:0000313" key="1">
    <source>
        <dbReference type="EMBL" id="MEB4593241.1"/>
    </source>
</evidence>
<reference evidence="2" key="1">
    <citation type="submission" date="2023-07" db="EMBL/GenBank/DDBJ databases">
        <title>The carbon used by Thiothrix.</title>
        <authorList>
            <person name="Chen L."/>
        </authorList>
    </citation>
    <scope>NUCLEOTIDE SEQUENCE [LARGE SCALE GENOMIC DNA]</scope>
</reference>
<dbReference type="Pfam" id="PF06240">
    <property type="entry name" value="COXG"/>
    <property type="match status" value="1"/>
</dbReference>
<organism evidence="1 2">
    <name type="scientific">Candidatus Thiothrix phosphatis</name>
    <dbReference type="NCBI Taxonomy" id="3112415"/>
    <lineage>
        <taxon>Bacteria</taxon>
        <taxon>Pseudomonadati</taxon>
        <taxon>Pseudomonadota</taxon>
        <taxon>Gammaproteobacteria</taxon>
        <taxon>Thiotrichales</taxon>
        <taxon>Thiotrichaceae</taxon>
        <taxon>Thiothrix</taxon>
    </lineage>
</organism>